<name>A0A482XLH8_LAOST</name>
<comment type="caution">
    <text evidence="1">The sequence shown here is derived from an EMBL/GenBank/DDBJ whole genome shotgun (WGS) entry which is preliminary data.</text>
</comment>
<accession>A0A482XLH8</accession>
<evidence type="ECO:0000313" key="1">
    <source>
        <dbReference type="EMBL" id="RZF46269.1"/>
    </source>
</evidence>
<proteinExistence type="predicted"/>
<dbReference type="Proteomes" id="UP000291343">
    <property type="component" value="Unassembled WGS sequence"/>
</dbReference>
<reference evidence="1 2" key="1">
    <citation type="journal article" date="2017" name="Gigascience">
        <title>Genome sequence of the small brown planthopper, Laodelphax striatellus.</title>
        <authorList>
            <person name="Zhu J."/>
            <person name="Jiang F."/>
            <person name="Wang X."/>
            <person name="Yang P."/>
            <person name="Bao Y."/>
            <person name="Zhao W."/>
            <person name="Wang W."/>
            <person name="Lu H."/>
            <person name="Wang Q."/>
            <person name="Cui N."/>
            <person name="Li J."/>
            <person name="Chen X."/>
            <person name="Luo L."/>
            <person name="Yu J."/>
            <person name="Kang L."/>
            <person name="Cui F."/>
        </authorList>
    </citation>
    <scope>NUCLEOTIDE SEQUENCE [LARGE SCALE GENOMIC DNA]</scope>
    <source>
        <strain evidence="1">Lst14</strain>
    </source>
</reference>
<dbReference type="AlphaFoldDB" id="A0A482XLH8"/>
<evidence type="ECO:0000313" key="2">
    <source>
        <dbReference type="Proteomes" id="UP000291343"/>
    </source>
</evidence>
<protein>
    <submittedName>
        <fullName evidence="1">Uncharacterized protein</fullName>
    </submittedName>
</protein>
<sequence>MGDCIHQLFVVECWPVQSSKPTCKNYWVSNSARNQEYARTQDLYKRNPYRLADCAESGDFSLLKDNNTIETKPPLRELHSVCSKLRGTPSTLEHVYS</sequence>
<dbReference type="EMBL" id="QKKF02006693">
    <property type="protein sequence ID" value="RZF46269.1"/>
    <property type="molecule type" value="Genomic_DNA"/>
</dbReference>
<dbReference type="InParanoid" id="A0A482XLH8"/>
<keyword evidence="2" id="KW-1185">Reference proteome</keyword>
<organism evidence="1 2">
    <name type="scientific">Laodelphax striatellus</name>
    <name type="common">Small brown planthopper</name>
    <name type="synonym">Delphax striatella</name>
    <dbReference type="NCBI Taxonomy" id="195883"/>
    <lineage>
        <taxon>Eukaryota</taxon>
        <taxon>Metazoa</taxon>
        <taxon>Ecdysozoa</taxon>
        <taxon>Arthropoda</taxon>
        <taxon>Hexapoda</taxon>
        <taxon>Insecta</taxon>
        <taxon>Pterygota</taxon>
        <taxon>Neoptera</taxon>
        <taxon>Paraneoptera</taxon>
        <taxon>Hemiptera</taxon>
        <taxon>Auchenorrhyncha</taxon>
        <taxon>Fulgoroidea</taxon>
        <taxon>Delphacidae</taxon>
        <taxon>Criomorphinae</taxon>
        <taxon>Laodelphax</taxon>
    </lineage>
</organism>
<gene>
    <name evidence="1" type="ORF">LSTR_LSTR017388</name>
</gene>